<evidence type="ECO:0000256" key="4">
    <source>
        <dbReference type="ARBA" id="ARBA00022968"/>
    </source>
</evidence>
<dbReference type="EMBL" id="KQ087189">
    <property type="protein sequence ID" value="KLT44121.1"/>
    <property type="molecule type" value="Genomic_DNA"/>
</dbReference>
<dbReference type="SUPFAM" id="SSF49899">
    <property type="entry name" value="Concanavalin A-like lectins/glucanases"/>
    <property type="match status" value="1"/>
</dbReference>
<organism evidence="12 13">
    <name type="scientific">Cutaneotrichosporon oleaginosum</name>
    <dbReference type="NCBI Taxonomy" id="879819"/>
    <lineage>
        <taxon>Eukaryota</taxon>
        <taxon>Fungi</taxon>
        <taxon>Dikarya</taxon>
        <taxon>Basidiomycota</taxon>
        <taxon>Agaricomycotina</taxon>
        <taxon>Tremellomycetes</taxon>
        <taxon>Trichosporonales</taxon>
        <taxon>Trichosporonaceae</taxon>
        <taxon>Cutaneotrichosporon</taxon>
    </lineage>
</organism>
<evidence type="ECO:0000256" key="2">
    <source>
        <dbReference type="ARBA" id="ARBA00010962"/>
    </source>
</evidence>
<proteinExistence type="inferred from homology"/>
<dbReference type="Gene3D" id="2.60.120.200">
    <property type="match status" value="2"/>
</dbReference>
<dbReference type="InterPro" id="IPR000757">
    <property type="entry name" value="Beta-glucanase-like"/>
</dbReference>
<dbReference type="GO" id="GO:0031505">
    <property type="term" value="P:fungal-type cell wall organization"/>
    <property type="evidence" value="ECO:0007669"/>
    <property type="project" value="TreeGrafter"/>
</dbReference>
<gene>
    <name evidence="12" type="ORF">CC85DRAFT_31084</name>
</gene>
<evidence type="ECO:0000256" key="3">
    <source>
        <dbReference type="ARBA" id="ARBA00022692"/>
    </source>
</evidence>
<evidence type="ECO:0000256" key="10">
    <source>
        <dbReference type="SAM" id="Phobius"/>
    </source>
</evidence>
<evidence type="ECO:0000256" key="8">
    <source>
        <dbReference type="ARBA" id="ARBA00023316"/>
    </source>
</evidence>
<evidence type="ECO:0000256" key="7">
    <source>
        <dbReference type="ARBA" id="ARBA00023180"/>
    </source>
</evidence>
<name>A0A0J0XSP4_9TREE</name>
<feature type="compositionally biased region" description="Polar residues" evidence="9">
    <location>
        <begin position="69"/>
        <end position="78"/>
    </location>
</feature>
<dbReference type="Proteomes" id="UP000053611">
    <property type="component" value="Unassembled WGS sequence"/>
</dbReference>
<dbReference type="PANTHER" id="PTHR31361:SF15">
    <property type="entry name" value="GH16 DOMAIN-CONTAINING PROTEIN"/>
    <property type="match status" value="1"/>
</dbReference>
<reference evidence="12 13" key="1">
    <citation type="submission" date="2015-03" db="EMBL/GenBank/DDBJ databases">
        <title>Genomics and transcriptomics of the oil-accumulating basidiomycete yeast T. oleaginosus allow insights into substrate utilization and the diverse evolutionary trajectories of mating systems in fungi.</title>
        <authorList>
            <consortium name="DOE Joint Genome Institute"/>
            <person name="Kourist R."/>
            <person name="Kracht O."/>
            <person name="Bracharz F."/>
            <person name="Lipzen A."/>
            <person name="Nolan M."/>
            <person name="Ohm R."/>
            <person name="Grigoriev I."/>
            <person name="Sun S."/>
            <person name="Heitman J."/>
            <person name="Bruck T."/>
            <person name="Nowrousian M."/>
        </authorList>
    </citation>
    <scope>NUCLEOTIDE SEQUENCE [LARGE SCALE GENOMIC DNA]</scope>
    <source>
        <strain evidence="12 13">IBC0246</strain>
    </source>
</reference>
<evidence type="ECO:0000313" key="12">
    <source>
        <dbReference type="EMBL" id="KLT44121.1"/>
    </source>
</evidence>
<dbReference type="GO" id="GO:0005789">
    <property type="term" value="C:endoplasmic reticulum membrane"/>
    <property type="evidence" value="ECO:0007669"/>
    <property type="project" value="TreeGrafter"/>
</dbReference>
<dbReference type="FunFam" id="2.60.120.200:FF:000140">
    <property type="entry name" value="Beta-glucan synthesis-associated protein"/>
    <property type="match status" value="1"/>
</dbReference>
<feature type="transmembrane region" description="Helical" evidence="10">
    <location>
        <begin position="155"/>
        <end position="178"/>
    </location>
</feature>
<feature type="compositionally biased region" description="Polar residues" evidence="9">
    <location>
        <begin position="38"/>
        <end position="52"/>
    </location>
</feature>
<evidence type="ECO:0000313" key="13">
    <source>
        <dbReference type="Proteomes" id="UP000053611"/>
    </source>
</evidence>
<keyword evidence="7" id="KW-0325">Glycoprotein</keyword>
<sequence length="646" mass="70258">MSLRRHSPQFGGAGAGGSGTSPLLASAQTPAGQYARLSETSLAGNDSPSSSMRYGPSAGGGARGYGPQATVSSFSSGTRYGPTADSPSSSSHGHYAAQVEPMSLRAAGAGAGTGPVAALDEADLDDQLHTFTAAEKKDLTAPFTLRSWRGWANALTLLVMLSGFVVLFAGYPIISWYYSDKNALGANQPGFNLGGVNATGQYPEIPGFPQMIDPDTPESAKKHISFEGDTWDLVFSDEFNKDGRTFFEGDDPFFTAMDIHYWPTNDFEWYDPSVPTTRDGHLVLTITQEPINGLMFKSGMIQSWNKLCFNRNAYFEVSASLPGTPRIGGFWPGVWTMGNLGRAGYGGTNDGMWPYSYSSCDIGILPNQSADGVTPEVAFTTGDPNYNMTLSYLPGQRLSSCNCPGYDHPGPEGVGRGAVEIDMIEAQMDLKVQRGMVSQSAQVAPYDDYYQFNNESDAAIIYDSEVTRYNTYLGSVYQQAVSGLSYTDTRIYSNETSLHVNESSKFGVFGVEYLADYDDVSKGYITWINMGKRAWTMWAKAVGPNPRTGVGQRLISQEPMYMIFNLGMSNNFEYVDFANLMLPNEMRIDYIRVYQKPGEGTIGCDPPDRPTASYIAKHADIYNNPNITIFPDAGECPLSASSNARR</sequence>
<comment type="similarity">
    <text evidence="2">Belongs to the SKN1/KRE6 family.</text>
</comment>
<keyword evidence="6 10" id="KW-0472">Membrane</keyword>
<dbReference type="OrthoDB" id="412647at2759"/>
<evidence type="ECO:0000256" key="1">
    <source>
        <dbReference type="ARBA" id="ARBA00004606"/>
    </source>
</evidence>
<dbReference type="InterPro" id="IPR013320">
    <property type="entry name" value="ConA-like_dom_sf"/>
</dbReference>
<accession>A0A0J0XSP4</accession>
<dbReference type="CDD" id="cd02180">
    <property type="entry name" value="GH16_fungal_KRE6_glucanase"/>
    <property type="match status" value="1"/>
</dbReference>
<feature type="domain" description="GH16" evidence="11">
    <location>
        <begin position="206"/>
        <end position="599"/>
    </location>
</feature>
<dbReference type="GeneID" id="28986530"/>
<keyword evidence="13" id="KW-1185">Reference proteome</keyword>
<keyword evidence="4" id="KW-0735">Signal-anchor</keyword>
<dbReference type="AlphaFoldDB" id="A0A0J0XSP4"/>
<evidence type="ECO:0000256" key="9">
    <source>
        <dbReference type="SAM" id="MobiDB-lite"/>
    </source>
</evidence>
<dbReference type="InterPro" id="IPR005629">
    <property type="entry name" value="Skn1/Kre6/Sbg1"/>
</dbReference>
<protein>
    <submittedName>
        <fullName evidence="12">Putative glucosidase</fullName>
    </submittedName>
</protein>
<dbReference type="GO" id="GO:0015926">
    <property type="term" value="F:glucosidase activity"/>
    <property type="evidence" value="ECO:0007669"/>
    <property type="project" value="TreeGrafter"/>
</dbReference>
<feature type="region of interest" description="Disordered" evidence="9">
    <location>
        <begin position="1"/>
        <end position="95"/>
    </location>
</feature>
<dbReference type="PANTHER" id="PTHR31361">
    <property type="entry name" value="BETA-GLUCAN SYNTHESIS-ASSOCIATED PROTEIN KRE6-RELATED"/>
    <property type="match status" value="1"/>
</dbReference>
<dbReference type="Pfam" id="PF03935">
    <property type="entry name" value="SKN1_KRE6_Sbg1"/>
    <property type="match status" value="1"/>
</dbReference>
<evidence type="ECO:0000256" key="6">
    <source>
        <dbReference type="ARBA" id="ARBA00023136"/>
    </source>
</evidence>
<dbReference type="GO" id="GO:0006078">
    <property type="term" value="P:(1-&gt;6)-beta-D-glucan biosynthetic process"/>
    <property type="evidence" value="ECO:0007669"/>
    <property type="project" value="TreeGrafter"/>
</dbReference>
<keyword evidence="3 10" id="KW-0812">Transmembrane</keyword>
<keyword evidence="8" id="KW-0961">Cell wall biogenesis/degradation</keyword>
<comment type="subcellular location">
    <subcellularLocation>
        <location evidence="1">Membrane</location>
        <topology evidence="1">Single-pass type II membrane protein</topology>
    </subcellularLocation>
</comment>
<evidence type="ECO:0000256" key="5">
    <source>
        <dbReference type="ARBA" id="ARBA00022989"/>
    </source>
</evidence>
<evidence type="ECO:0000259" key="11">
    <source>
        <dbReference type="PROSITE" id="PS51762"/>
    </source>
</evidence>
<dbReference type="PROSITE" id="PS51762">
    <property type="entry name" value="GH16_2"/>
    <property type="match status" value="1"/>
</dbReference>
<dbReference type="STRING" id="879819.A0A0J0XSP4"/>
<dbReference type="GO" id="GO:0005886">
    <property type="term" value="C:plasma membrane"/>
    <property type="evidence" value="ECO:0007669"/>
    <property type="project" value="TreeGrafter"/>
</dbReference>
<keyword evidence="5 10" id="KW-1133">Transmembrane helix</keyword>